<dbReference type="InterPro" id="IPR013785">
    <property type="entry name" value="Aldolase_TIM"/>
</dbReference>
<feature type="domain" description="[Acyl-carrier-protein] S-malonyltransferase-like inserted helical" evidence="1">
    <location>
        <begin position="372"/>
        <end position="451"/>
    </location>
</feature>
<dbReference type="Pfam" id="PF03060">
    <property type="entry name" value="NMO"/>
    <property type="match status" value="1"/>
</dbReference>
<dbReference type="NCBIfam" id="TIGR02814">
    <property type="entry name" value="pfaD_fam"/>
    <property type="match status" value="1"/>
</dbReference>
<organism evidence="2 3">
    <name type="scientific">Catellatospora bangladeshensis</name>
    <dbReference type="NCBI Taxonomy" id="310355"/>
    <lineage>
        <taxon>Bacteria</taxon>
        <taxon>Bacillati</taxon>
        <taxon>Actinomycetota</taxon>
        <taxon>Actinomycetes</taxon>
        <taxon>Micromonosporales</taxon>
        <taxon>Micromonosporaceae</taxon>
        <taxon>Catellatospora</taxon>
    </lineage>
</organism>
<gene>
    <name evidence="2" type="ORF">Cba03nite_71530</name>
</gene>
<dbReference type="RefSeq" id="WP_203756233.1">
    <property type="nucleotide sequence ID" value="NZ_BONF01000053.1"/>
</dbReference>
<reference evidence="2 3" key="1">
    <citation type="submission" date="2021-01" db="EMBL/GenBank/DDBJ databases">
        <title>Whole genome shotgun sequence of Catellatospora bangladeshensis NBRC 107357.</title>
        <authorList>
            <person name="Komaki H."/>
            <person name="Tamura T."/>
        </authorList>
    </citation>
    <scope>NUCLEOTIDE SEQUENCE [LARGE SCALE GENOMIC DNA]</scope>
    <source>
        <strain evidence="2 3">NBRC 107357</strain>
    </source>
</reference>
<dbReference type="InterPro" id="IPR049489">
    <property type="entry name" value="FabD-like_helical_ins"/>
</dbReference>
<evidence type="ECO:0000259" key="1">
    <source>
        <dbReference type="Pfam" id="PF21607"/>
    </source>
</evidence>
<dbReference type="InterPro" id="IPR014179">
    <property type="entry name" value="PfaD-like_TIM-barrel"/>
</dbReference>
<evidence type="ECO:0000313" key="2">
    <source>
        <dbReference type="EMBL" id="GIF85804.1"/>
    </source>
</evidence>
<dbReference type="PANTHER" id="PTHR32332">
    <property type="entry name" value="2-NITROPROPANE DIOXYGENASE"/>
    <property type="match status" value="1"/>
</dbReference>
<dbReference type="PANTHER" id="PTHR32332:SF20">
    <property type="entry name" value="2-NITROPROPANE DIOXYGENASE-LIKE PROTEIN"/>
    <property type="match status" value="1"/>
</dbReference>
<dbReference type="AlphaFoldDB" id="A0A8J3JY43"/>
<dbReference type="Gene3D" id="3.20.20.70">
    <property type="entry name" value="Aldolase class I"/>
    <property type="match status" value="1"/>
</dbReference>
<comment type="caution">
    <text evidence="2">The sequence shown here is derived from an EMBL/GenBank/DDBJ whole genome shotgun (WGS) entry which is preliminary data.</text>
</comment>
<dbReference type="EMBL" id="BONF01000053">
    <property type="protein sequence ID" value="GIF85804.1"/>
    <property type="molecule type" value="Genomic_DNA"/>
</dbReference>
<keyword evidence="2" id="KW-0223">Dioxygenase</keyword>
<dbReference type="GO" id="GO:0051213">
    <property type="term" value="F:dioxygenase activity"/>
    <property type="evidence" value="ECO:0007669"/>
    <property type="project" value="UniProtKB-KW"/>
</dbReference>
<accession>A0A8J3JY43</accession>
<dbReference type="Proteomes" id="UP000601223">
    <property type="component" value="Unassembled WGS sequence"/>
</dbReference>
<evidence type="ECO:0000313" key="3">
    <source>
        <dbReference type="Proteomes" id="UP000601223"/>
    </source>
</evidence>
<dbReference type="Pfam" id="PF21607">
    <property type="entry name" value="FabD_helical_ins"/>
    <property type="match status" value="1"/>
</dbReference>
<keyword evidence="3" id="KW-1185">Reference proteome</keyword>
<dbReference type="SUPFAM" id="SSF51395">
    <property type="entry name" value="FMN-linked oxidoreductases"/>
    <property type="match status" value="1"/>
</dbReference>
<name>A0A8J3JY43_9ACTN</name>
<keyword evidence="2" id="KW-0560">Oxidoreductase</keyword>
<proteinExistence type="predicted"/>
<sequence>MTAPALSGPRTDPAGINEVLNAVELPCHVVQTPAGVALTHVLPARGARPVLSLAPLPATRLGDPGFRTAHGVTYALMAGAMAGGIGSPELVTAMARHGYLAAYGSGGVAPSRIEQALHHLAAHAAGLPYAVNLLHAPHEPAVERAVVDLCLRHGVRCVEASAFMNLTAPLVHYRLAGLHRRPDGTVAAANRVIAKVSRPEVAERFLTPADPAIVTALADAGLISAEQAALAAYAPMADDVTVEADSGGHTDGRPLAVLLPALAGLRDALRQRHPHLGPVRLGAAGGIGTPAAVHAAFALGADYVVTGSVNQACREAGTSAQARRMLAAAGIADVGLAPSADMFEFGSRVQVLKRGTMFAQRAGRLHRCYERYDSLEALPAEEREWLETVVLRRTIADVWEDVVEFFTHRDPAQLEAAQADPRRRMALLFRWYLGLSSRWASTGDTERTVDYQIWCGPAMGAFNQWAAGTYLAAPENRSVVDVSHHLLRGAAVAARVHQLRLAGVRLPQPATAYRVIPVG</sequence>
<protein>
    <submittedName>
        <fullName evidence="2">2-nitropropane dioxygenase</fullName>
    </submittedName>
</protein>